<evidence type="ECO:0000313" key="2">
    <source>
        <dbReference type="Proteomes" id="UP000299102"/>
    </source>
</evidence>
<dbReference type="Proteomes" id="UP000299102">
    <property type="component" value="Unassembled WGS sequence"/>
</dbReference>
<accession>A0A4C1VT00</accession>
<reference evidence="1 2" key="1">
    <citation type="journal article" date="2019" name="Commun. Biol.">
        <title>The bagworm genome reveals a unique fibroin gene that provides high tensile strength.</title>
        <authorList>
            <person name="Kono N."/>
            <person name="Nakamura H."/>
            <person name="Ohtoshi R."/>
            <person name="Tomita M."/>
            <person name="Numata K."/>
            <person name="Arakawa K."/>
        </authorList>
    </citation>
    <scope>NUCLEOTIDE SEQUENCE [LARGE SCALE GENOMIC DNA]</scope>
</reference>
<name>A0A4C1VT00_EUMVA</name>
<keyword evidence="2" id="KW-1185">Reference proteome</keyword>
<comment type="caution">
    <text evidence="1">The sequence shown here is derived from an EMBL/GenBank/DDBJ whole genome shotgun (WGS) entry which is preliminary data.</text>
</comment>
<sequence length="166" mass="18737">MILLSESLQSNGPSTRALCSGGAVDGGRRGTRARCRPPRVYTCSDVSAFGEYSRYMYLCTKYYLDRPRDSDQIGYDRLTSDPIRGLMLEPDDWNCNSIILQHILTAFGLIEIVLRCTLTMMKVLEIEHWNSIMKQRILAMLELVGIALRCTLTMGDFQGLMTEPDG</sequence>
<gene>
    <name evidence="1" type="ORF">EVAR_24411_1</name>
</gene>
<organism evidence="1 2">
    <name type="scientific">Eumeta variegata</name>
    <name type="common">Bagworm moth</name>
    <name type="synonym">Eumeta japonica</name>
    <dbReference type="NCBI Taxonomy" id="151549"/>
    <lineage>
        <taxon>Eukaryota</taxon>
        <taxon>Metazoa</taxon>
        <taxon>Ecdysozoa</taxon>
        <taxon>Arthropoda</taxon>
        <taxon>Hexapoda</taxon>
        <taxon>Insecta</taxon>
        <taxon>Pterygota</taxon>
        <taxon>Neoptera</taxon>
        <taxon>Endopterygota</taxon>
        <taxon>Lepidoptera</taxon>
        <taxon>Glossata</taxon>
        <taxon>Ditrysia</taxon>
        <taxon>Tineoidea</taxon>
        <taxon>Psychidae</taxon>
        <taxon>Oiketicinae</taxon>
        <taxon>Eumeta</taxon>
    </lineage>
</organism>
<dbReference type="OrthoDB" id="408743at2759"/>
<protein>
    <submittedName>
        <fullName evidence="1">Uncharacterized protein</fullName>
    </submittedName>
</protein>
<proteinExistence type="predicted"/>
<dbReference type="EMBL" id="BGZK01000400">
    <property type="protein sequence ID" value="GBP41492.1"/>
    <property type="molecule type" value="Genomic_DNA"/>
</dbReference>
<dbReference type="AlphaFoldDB" id="A0A4C1VT00"/>
<evidence type="ECO:0000313" key="1">
    <source>
        <dbReference type="EMBL" id="GBP41492.1"/>
    </source>
</evidence>